<evidence type="ECO:0000256" key="9">
    <source>
        <dbReference type="ARBA" id="ARBA00023136"/>
    </source>
</evidence>
<proteinExistence type="predicted"/>
<dbReference type="GO" id="GO:0005886">
    <property type="term" value="C:plasma membrane"/>
    <property type="evidence" value="ECO:0007669"/>
    <property type="project" value="TreeGrafter"/>
</dbReference>
<evidence type="ECO:0000256" key="5">
    <source>
        <dbReference type="ARBA" id="ARBA00022826"/>
    </source>
</evidence>
<organism evidence="13 14">
    <name type="scientific">Frieseomelitta varia</name>
    <dbReference type="NCBI Taxonomy" id="561572"/>
    <lineage>
        <taxon>Eukaryota</taxon>
        <taxon>Metazoa</taxon>
        <taxon>Ecdysozoa</taxon>
        <taxon>Arthropoda</taxon>
        <taxon>Hexapoda</taxon>
        <taxon>Insecta</taxon>
        <taxon>Pterygota</taxon>
        <taxon>Neoptera</taxon>
        <taxon>Endopterygota</taxon>
        <taxon>Hymenoptera</taxon>
        <taxon>Apocrita</taxon>
        <taxon>Aculeata</taxon>
        <taxon>Apoidea</taxon>
        <taxon>Anthophila</taxon>
        <taxon>Apidae</taxon>
        <taxon>Frieseomelitta</taxon>
    </lineage>
</organism>
<dbReference type="Pfam" id="PF07885">
    <property type="entry name" value="Ion_trans_2"/>
    <property type="match status" value="1"/>
</dbReference>
<keyword evidence="9 11" id="KW-0472">Membrane</keyword>
<keyword evidence="8" id="KW-0406">Ion transport</keyword>
<feature type="transmembrane region" description="Helical" evidence="11">
    <location>
        <begin position="219"/>
        <end position="242"/>
    </location>
</feature>
<evidence type="ECO:0000256" key="6">
    <source>
        <dbReference type="ARBA" id="ARBA00022958"/>
    </source>
</evidence>
<comment type="subcellular location">
    <subcellularLocation>
        <location evidence="1">Membrane</location>
        <topology evidence="1">Multi-pass membrane protein</topology>
    </subcellularLocation>
</comment>
<feature type="transmembrane region" description="Helical" evidence="11">
    <location>
        <begin position="189"/>
        <end position="207"/>
    </location>
</feature>
<evidence type="ECO:0000313" key="14">
    <source>
        <dbReference type="Proteomes" id="UP000655588"/>
    </source>
</evidence>
<feature type="non-terminal residue" evidence="13">
    <location>
        <position position="243"/>
    </location>
</feature>
<dbReference type="EMBL" id="WNWW01000258">
    <property type="protein sequence ID" value="KAF3427338.1"/>
    <property type="molecule type" value="Genomic_DNA"/>
</dbReference>
<accession>A0A833SI50</accession>
<evidence type="ECO:0000256" key="3">
    <source>
        <dbReference type="ARBA" id="ARBA00022538"/>
    </source>
</evidence>
<dbReference type="InterPro" id="IPR013099">
    <property type="entry name" value="K_chnl_dom"/>
</dbReference>
<evidence type="ECO:0000256" key="10">
    <source>
        <dbReference type="ARBA" id="ARBA00023303"/>
    </source>
</evidence>
<feature type="domain" description="Potassium channel" evidence="12">
    <location>
        <begin position="186"/>
        <end position="232"/>
    </location>
</feature>
<dbReference type="GO" id="GO:0015271">
    <property type="term" value="F:outward rectifier potassium channel activity"/>
    <property type="evidence" value="ECO:0007669"/>
    <property type="project" value="TreeGrafter"/>
</dbReference>
<dbReference type="PANTHER" id="PTHR10027:SF10">
    <property type="entry name" value="SLOWPOKE 2, ISOFORM D"/>
    <property type="match status" value="1"/>
</dbReference>
<keyword evidence="2" id="KW-0813">Transport</keyword>
<reference evidence="13" key="1">
    <citation type="submission" date="2019-11" db="EMBL/GenBank/DDBJ databases">
        <title>The nuclear and mitochondrial genomes of Frieseomelitta varia - a highly eusocial stingless bee (Meliponini) with a permanently sterile worker caste.</title>
        <authorList>
            <person name="Freitas F.C.P."/>
            <person name="Lourenco A.P."/>
            <person name="Nunes F.M.F."/>
            <person name="Paschoal A.R."/>
            <person name="Abreu F.C.P."/>
            <person name="Barbin F.O."/>
            <person name="Bataglia L."/>
            <person name="Cardoso-Junior C.A.M."/>
            <person name="Cervoni M.S."/>
            <person name="Silva S.R."/>
            <person name="Dalarmi F."/>
            <person name="Del Lama M.A."/>
            <person name="Depintor T.S."/>
            <person name="Ferreira K.M."/>
            <person name="Goria P.S."/>
            <person name="Jaskot M.C."/>
            <person name="Lago D.C."/>
            <person name="Luna-Lucena D."/>
            <person name="Moda L.M."/>
            <person name="Nascimento L."/>
            <person name="Pedrino M."/>
            <person name="Rabico F.O."/>
            <person name="Sanches F.C."/>
            <person name="Santos D.E."/>
            <person name="Santos C.G."/>
            <person name="Vieira J."/>
            <person name="Lopes T.F."/>
            <person name="Barchuk A.R."/>
            <person name="Hartfelder K."/>
            <person name="Simoes Z.L.P."/>
            <person name="Bitondi M.M.G."/>
            <person name="Pinheiro D.G."/>
        </authorList>
    </citation>
    <scope>NUCLEOTIDE SEQUENCE</scope>
    <source>
        <strain evidence="13">USP_RPSP 00005682</strain>
        <tissue evidence="13">Whole individual</tissue>
    </source>
</reference>
<gene>
    <name evidence="13" type="ORF">E2986_10657</name>
</gene>
<evidence type="ECO:0000256" key="2">
    <source>
        <dbReference type="ARBA" id="ARBA00022448"/>
    </source>
</evidence>
<keyword evidence="6" id="KW-0630">Potassium</keyword>
<keyword evidence="14" id="KW-1185">Reference proteome</keyword>
<dbReference type="AlphaFoldDB" id="A0A833SI50"/>
<dbReference type="PANTHER" id="PTHR10027">
    <property type="entry name" value="CALCIUM-ACTIVATED POTASSIUM CHANNEL ALPHA CHAIN"/>
    <property type="match status" value="1"/>
</dbReference>
<keyword evidence="10" id="KW-0407">Ion channel</keyword>
<dbReference type="Proteomes" id="UP000655588">
    <property type="component" value="Unassembled WGS sequence"/>
</dbReference>
<keyword evidence="4 11" id="KW-0812">Transmembrane</keyword>
<sequence>SRVGELIFCSGSVDFCGNELRLLTDQFLYEINNILIKHKIKQAEKKCFCNTTKTYHATVLGILRNVQSVSRSRNLITRKHKQSRVQFVASERLFSSSRAKTAEPINQIKLAANFCCVVHAKLNQAAISQNQNCNNDFQCLTILYNNLTKHFVKISAIPELSPWSSKTSSWSSKIVCGIQHFQRAGHRHLNLFQSTYYVVVTFSTVGYGDFVPDIWPSQLYMVIMICVALIVLPTQNFIIMLFA</sequence>
<evidence type="ECO:0000259" key="12">
    <source>
        <dbReference type="Pfam" id="PF07885"/>
    </source>
</evidence>
<name>A0A833SI50_9HYME</name>
<evidence type="ECO:0000313" key="13">
    <source>
        <dbReference type="EMBL" id="KAF3427338.1"/>
    </source>
</evidence>
<evidence type="ECO:0000256" key="4">
    <source>
        <dbReference type="ARBA" id="ARBA00022692"/>
    </source>
</evidence>
<dbReference type="Gene3D" id="1.10.287.70">
    <property type="match status" value="1"/>
</dbReference>
<comment type="caution">
    <text evidence="13">The sequence shown here is derived from an EMBL/GenBank/DDBJ whole genome shotgun (WGS) entry which is preliminary data.</text>
</comment>
<evidence type="ECO:0000256" key="8">
    <source>
        <dbReference type="ARBA" id="ARBA00023065"/>
    </source>
</evidence>
<keyword evidence="5" id="KW-0631">Potassium channel</keyword>
<dbReference type="GO" id="GO:0005228">
    <property type="term" value="F:intracellular sodium-activated potassium channel activity"/>
    <property type="evidence" value="ECO:0007669"/>
    <property type="project" value="TreeGrafter"/>
</dbReference>
<evidence type="ECO:0000256" key="7">
    <source>
        <dbReference type="ARBA" id="ARBA00022989"/>
    </source>
</evidence>
<evidence type="ECO:0000256" key="11">
    <source>
        <dbReference type="SAM" id="Phobius"/>
    </source>
</evidence>
<dbReference type="SUPFAM" id="SSF81324">
    <property type="entry name" value="Voltage-gated potassium channels"/>
    <property type="match status" value="1"/>
</dbReference>
<keyword evidence="3" id="KW-0633">Potassium transport</keyword>
<evidence type="ECO:0000256" key="1">
    <source>
        <dbReference type="ARBA" id="ARBA00004141"/>
    </source>
</evidence>
<protein>
    <recommendedName>
        <fullName evidence="12">Potassium channel domain-containing protein</fullName>
    </recommendedName>
</protein>
<dbReference type="InterPro" id="IPR047871">
    <property type="entry name" value="K_chnl_Slo-like"/>
</dbReference>
<keyword evidence="7 11" id="KW-1133">Transmembrane helix</keyword>